<feature type="domain" description="Periplasmic binding protein" evidence="5">
    <location>
        <begin position="55"/>
        <end position="299"/>
    </location>
</feature>
<evidence type="ECO:0000313" key="7">
    <source>
        <dbReference type="Proteomes" id="UP000280696"/>
    </source>
</evidence>
<dbReference type="Pfam" id="PF13407">
    <property type="entry name" value="Peripla_BP_4"/>
    <property type="match status" value="1"/>
</dbReference>
<keyword evidence="3" id="KW-0732">Signal</keyword>
<name>A0A3A9B1B9_9FIRM</name>
<evidence type="ECO:0000256" key="1">
    <source>
        <dbReference type="ARBA" id="ARBA00004196"/>
    </source>
</evidence>
<comment type="caution">
    <text evidence="6">The sequence shown here is derived from an EMBL/GenBank/DDBJ whole genome shotgun (WGS) entry which is preliminary data.</text>
</comment>
<keyword evidence="4" id="KW-0812">Transmembrane</keyword>
<evidence type="ECO:0000256" key="2">
    <source>
        <dbReference type="ARBA" id="ARBA00007639"/>
    </source>
</evidence>
<dbReference type="Gene3D" id="3.40.50.2300">
    <property type="match status" value="2"/>
</dbReference>
<dbReference type="Proteomes" id="UP000280696">
    <property type="component" value="Unassembled WGS sequence"/>
</dbReference>
<dbReference type="GO" id="GO:0030313">
    <property type="term" value="C:cell envelope"/>
    <property type="evidence" value="ECO:0007669"/>
    <property type="project" value="UniProtKB-SubCell"/>
</dbReference>
<dbReference type="PANTHER" id="PTHR46847:SF3">
    <property type="entry name" value="GALACTOFURANOSE-BINDING PROTEIN YTFQ"/>
    <property type="match status" value="1"/>
</dbReference>
<organism evidence="6 7">
    <name type="scientific">Parablautia intestinalis</name>
    <dbReference type="NCBI Taxonomy" id="2320100"/>
    <lineage>
        <taxon>Bacteria</taxon>
        <taxon>Bacillati</taxon>
        <taxon>Bacillota</taxon>
        <taxon>Clostridia</taxon>
        <taxon>Lachnospirales</taxon>
        <taxon>Lachnospiraceae</taxon>
        <taxon>Parablautia</taxon>
    </lineage>
</organism>
<proteinExistence type="inferred from homology"/>
<dbReference type="PANTHER" id="PTHR46847">
    <property type="entry name" value="D-ALLOSE-BINDING PERIPLASMIC PROTEIN-RELATED"/>
    <property type="match status" value="1"/>
</dbReference>
<comment type="similarity">
    <text evidence="2">Belongs to the bacterial solute-binding protein 2 family.</text>
</comment>
<dbReference type="CDD" id="cd06309">
    <property type="entry name" value="PBP1_galactofuranose_YtfQ-like"/>
    <property type="match status" value="1"/>
</dbReference>
<evidence type="ECO:0000259" key="5">
    <source>
        <dbReference type="Pfam" id="PF13407"/>
    </source>
</evidence>
<dbReference type="SUPFAM" id="SSF53822">
    <property type="entry name" value="Periplasmic binding protein-like I"/>
    <property type="match status" value="1"/>
</dbReference>
<sequence length="347" mass="39161">MKKMVGELKKLVFGHVSIFIVLLCIAPLFFVGRGLFKGVEIEQAQAEQEDLIVVGVSQLGSESDWRSAHTLSIRDALTKDAGYFLIWNNARQMQENQIKAIRGFISQRVDYIVFAPVVETGWETVLREAKDAHIPVIIIDRMVDVEDDSLYTTWIGTDAQEEGKRAGRWLERYLRKNGRTLEEINIVVLQGTIGSTAEIGRSRGFQNIAGYHDNWHILEQTTGDFTATRGKEVMRDMLRRHGDIDVLVSQNDDMTMGAIEAMQEAGVSYGEYGEVTVISFDAIYDALLLIKKGEINVDIECNPVQGAYIDNVIQRLEKGEPVGKSYIVDENVFTKENVEKFLDGRTY</sequence>
<keyword evidence="4" id="KW-1133">Transmembrane helix</keyword>
<gene>
    <name evidence="6" type="ORF">D7V94_02365</name>
</gene>
<dbReference type="InterPro" id="IPR028082">
    <property type="entry name" value="Peripla_BP_I"/>
</dbReference>
<protein>
    <submittedName>
        <fullName evidence="6">LacI family transcriptional regulator</fullName>
    </submittedName>
</protein>
<dbReference type="InterPro" id="IPR025997">
    <property type="entry name" value="SBP_2_dom"/>
</dbReference>
<comment type="subcellular location">
    <subcellularLocation>
        <location evidence="1">Cell envelope</location>
    </subcellularLocation>
</comment>
<dbReference type="RefSeq" id="WP_120466416.1">
    <property type="nucleotide sequence ID" value="NZ_CATAJS010000009.1"/>
</dbReference>
<accession>A0A3A9B1B9</accession>
<dbReference type="OrthoDB" id="9814427at2"/>
<dbReference type="EMBL" id="RAYQ01000002">
    <property type="protein sequence ID" value="RKI93561.1"/>
    <property type="molecule type" value="Genomic_DNA"/>
</dbReference>
<evidence type="ECO:0000256" key="3">
    <source>
        <dbReference type="ARBA" id="ARBA00022729"/>
    </source>
</evidence>
<keyword evidence="4" id="KW-0472">Membrane</keyword>
<evidence type="ECO:0000313" key="6">
    <source>
        <dbReference type="EMBL" id="RKI93561.1"/>
    </source>
</evidence>
<reference evidence="6 7" key="1">
    <citation type="submission" date="2018-09" db="EMBL/GenBank/DDBJ databases">
        <title>Murine metabolic-syndrome-specific gut microbial biobank.</title>
        <authorList>
            <person name="Liu C."/>
        </authorList>
    </citation>
    <scope>NUCLEOTIDE SEQUENCE [LARGE SCALE GENOMIC DNA]</scope>
    <source>
        <strain evidence="6 7">0.1xD8-82</strain>
    </source>
</reference>
<keyword evidence="7" id="KW-1185">Reference proteome</keyword>
<dbReference type="AlphaFoldDB" id="A0A3A9B1B9"/>
<dbReference type="GO" id="GO:0030246">
    <property type="term" value="F:carbohydrate binding"/>
    <property type="evidence" value="ECO:0007669"/>
    <property type="project" value="UniProtKB-ARBA"/>
</dbReference>
<feature type="transmembrane region" description="Helical" evidence="4">
    <location>
        <begin position="12"/>
        <end position="36"/>
    </location>
</feature>
<evidence type="ECO:0000256" key="4">
    <source>
        <dbReference type="SAM" id="Phobius"/>
    </source>
</evidence>